<proteinExistence type="predicted"/>
<sequence length="666" mass="74339">MSRPPPSGLETPHVKPRSASASASSEPSSASTRIDAVAATGSVCTSVSSPTPVPTLSPSMSVPPHAGLMLTIPWTEVAELRAALVREQTARLALAQAVDEQTAKLHDAKREAKRLRRERDSARLRPRTEGKERRLKHEGSDREDGTPDGALRQRSSLSLASSFCPLPRDSARPTLRQLIDANADLRAELDARNEERDSALLRVEQLQREGDELLHQLTSLQAVGEQEAGLAQELESLPDKATVLSREVEQLKDEKEQFRGEREHAQHQLRAAEEQAALLTQANAALRDMASTLYLRAESLRSEGERVGGELEKAKADIDSSSRQFASLSMDLHASKEETAALAHERDALLQQTAAFSARLHDADKQLDVLSKERDALLEKAERREGVISYMERLIHKQEDELRETDTISAELCEEKKRIAHLLVERDEERERQKHVITQMEARFAVQEEQLQQTTSDLLSAQLAGQSAAERDVLSDEVRLLVCRCNALRDENDAQAQKIGELEKAAAERQLFRRIKIPARPREAGDAQTEVAAVTAERDELHRQLHAQRSVQDDRVRLPQRLEGLEDENRQGRGKAARKAQAEPDEHGQLLLHVAELEHQLRSARCLHRKAKSAVITAQKAQAEQEKLYWEVCHERDQGRVEIKVRALLLGLNAVVLCLCLLGMAI</sequence>
<dbReference type="AlphaFoldDB" id="A0A8H6S650"/>
<feature type="compositionally biased region" description="Low complexity" evidence="2">
    <location>
        <begin position="18"/>
        <end position="31"/>
    </location>
</feature>
<feature type="compositionally biased region" description="Basic and acidic residues" evidence="2">
    <location>
        <begin position="117"/>
        <end position="145"/>
    </location>
</feature>
<feature type="region of interest" description="Disordered" evidence="2">
    <location>
        <begin position="105"/>
        <end position="156"/>
    </location>
</feature>
<keyword evidence="4" id="KW-1185">Reference proteome</keyword>
<dbReference type="OrthoDB" id="10255522at2759"/>
<organism evidence="3 4">
    <name type="scientific">Mycena chlorophos</name>
    <name type="common">Agaric fungus</name>
    <name type="synonym">Agaricus chlorophos</name>
    <dbReference type="NCBI Taxonomy" id="658473"/>
    <lineage>
        <taxon>Eukaryota</taxon>
        <taxon>Fungi</taxon>
        <taxon>Dikarya</taxon>
        <taxon>Basidiomycota</taxon>
        <taxon>Agaricomycotina</taxon>
        <taxon>Agaricomycetes</taxon>
        <taxon>Agaricomycetidae</taxon>
        <taxon>Agaricales</taxon>
        <taxon>Marasmiineae</taxon>
        <taxon>Mycenaceae</taxon>
        <taxon>Mycena</taxon>
    </lineage>
</organism>
<protein>
    <submittedName>
        <fullName evidence="3">Uncharacterized protein</fullName>
    </submittedName>
</protein>
<feature type="region of interest" description="Disordered" evidence="2">
    <location>
        <begin position="1"/>
        <end position="34"/>
    </location>
</feature>
<evidence type="ECO:0000313" key="3">
    <source>
        <dbReference type="EMBL" id="KAF7293810.1"/>
    </source>
</evidence>
<comment type="caution">
    <text evidence="3">The sequence shown here is derived from an EMBL/GenBank/DDBJ whole genome shotgun (WGS) entry which is preliminary data.</text>
</comment>
<evidence type="ECO:0000256" key="1">
    <source>
        <dbReference type="SAM" id="Coils"/>
    </source>
</evidence>
<evidence type="ECO:0000256" key="2">
    <source>
        <dbReference type="SAM" id="MobiDB-lite"/>
    </source>
</evidence>
<feature type="region of interest" description="Disordered" evidence="2">
    <location>
        <begin position="548"/>
        <end position="585"/>
    </location>
</feature>
<reference evidence="3" key="1">
    <citation type="submission" date="2020-05" db="EMBL/GenBank/DDBJ databases">
        <title>Mycena genomes resolve the evolution of fungal bioluminescence.</title>
        <authorList>
            <person name="Tsai I.J."/>
        </authorList>
    </citation>
    <scope>NUCLEOTIDE SEQUENCE</scope>
    <source>
        <strain evidence="3">110903Hualien_Pintung</strain>
    </source>
</reference>
<dbReference type="Proteomes" id="UP000613580">
    <property type="component" value="Unassembled WGS sequence"/>
</dbReference>
<feature type="coiled-coil region" evidence="1">
    <location>
        <begin position="175"/>
        <end position="289"/>
    </location>
</feature>
<gene>
    <name evidence="3" type="ORF">HMN09_01176800</name>
</gene>
<accession>A0A8H6S650</accession>
<name>A0A8H6S650_MYCCL</name>
<dbReference type="EMBL" id="JACAZE010000020">
    <property type="protein sequence ID" value="KAF7293810.1"/>
    <property type="molecule type" value="Genomic_DNA"/>
</dbReference>
<evidence type="ECO:0000313" key="4">
    <source>
        <dbReference type="Proteomes" id="UP000613580"/>
    </source>
</evidence>
<keyword evidence="1" id="KW-0175">Coiled coil</keyword>